<protein>
    <submittedName>
        <fullName evidence="2">Uncharacterized protein</fullName>
    </submittedName>
</protein>
<sequence>MKYIFKVNLGLLTFLYLNFSLLVVLLCCVRNECFQNPLISVYSAVPRNFSVDLCFLLRHHFDRFQDCNAVEFA</sequence>
<gene>
    <name evidence="2" type="ORF">BpHYR1_022400</name>
</gene>
<keyword evidence="1" id="KW-0472">Membrane</keyword>
<organism evidence="2 3">
    <name type="scientific">Brachionus plicatilis</name>
    <name type="common">Marine rotifer</name>
    <name type="synonym">Brachionus muelleri</name>
    <dbReference type="NCBI Taxonomy" id="10195"/>
    <lineage>
        <taxon>Eukaryota</taxon>
        <taxon>Metazoa</taxon>
        <taxon>Spiralia</taxon>
        <taxon>Gnathifera</taxon>
        <taxon>Rotifera</taxon>
        <taxon>Eurotatoria</taxon>
        <taxon>Monogononta</taxon>
        <taxon>Pseudotrocha</taxon>
        <taxon>Ploima</taxon>
        <taxon>Brachionidae</taxon>
        <taxon>Brachionus</taxon>
    </lineage>
</organism>
<comment type="caution">
    <text evidence="2">The sequence shown here is derived from an EMBL/GenBank/DDBJ whole genome shotgun (WGS) entry which is preliminary data.</text>
</comment>
<evidence type="ECO:0000313" key="3">
    <source>
        <dbReference type="Proteomes" id="UP000276133"/>
    </source>
</evidence>
<dbReference type="Proteomes" id="UP000276133">
    <property type="component" value="Unassembled WGS sequence"/>
</dbReference>
<name>A0A3M7RCY4_BRAPC</name>
<reference evidence="2 3" key="1">
    <citation type="journal article" date="2018" name="Sci. Rep.">
        <title>Genomic signatures of local adaptation to the degree of environmental predictability in rotifers.</title>
        <authorList>
            <person name="Franch-Gras L."/>
            <person name="Hahn C."/>
            <person name="Garcia-Roger E.M."/>
            <person name="Carmona M.J."/>
            <person name="Serra M."/>
            <person name="Gomez A."/>
        </authorList>
    </citation>
    <scope>NUCLEOTIDE SEQUENCE [LARGE SCALE GENOMIC DNA]</scope>
    <source>
        <strain evidence="2">HYR1</strain>
    </source>
</reference>
<keyword evidence="1" id="KW-0812">Transmembrane</keyword>
<proteinExistence type="predicted"/>
<accession>A0A3M7RCY4</accession>
<keyword evidence="1" id="KW-1133">Transmembrane helix</keyword>
<dbReference type="EMBL" id="REGN01003697">
    <property type="protein sequence ID" value="RNA21299.1"/>
    <property type="molecule type" value="Genomic_DNA"/>
</dbReference>
<evidence type="ECO:0000313" key="2">
    <source>
        <dbReference type="EMBL" id="RNA21299.1"/>
    </source>
</evidence>
<evidence type="ECO:0000256" key="1">
    <source>
        <dbReference type="SAM" id="Phobius"/>
    </source>
</evidence>
<dbReference type="AlphaFoldDB" id="A0A3M7RCY4"/>
<feature type="transmembrane region" description="Helical" evidence="1">
    <location>
        <begin position="7"/>
        <end position="26"/>
    </location>
</feature>
<keyword evidence="3" id="KW-1185">Reference proteome</keyword>